<comment type="catalytic activity">
    <reaction evidence="10">
        <text>O-(5'-adenylyl)-L-tyrosyl-[protein] + ATP = O-[5'-(adenylyl-(5'-&gt;3')-adenylyl)]-L-tyrosyl-[protein] + diphosphate</text>
        <dbReference type="Rhea" id="RHEA:66528"/>
        <dbReference type="Rhea" id="RHEA-COMP:13846"/>
        <dbReference type="Rhea" id="RHEA-COMP:17046"/>
        <dbReference type="ChEBI" id="CHEBI:30616"/>
        <dbReference type="ChEBI" id="CHEBI:33019"/>
        <dbReference type="ChEBI" id="CHEBI:83624"/>
        <dbReference type="ChEBI" id="CHEBI:167160"/>
    </reaction>
</comment>
<evidence type="ECO:0000256" key="11">
    <source>
        <dbReference type="ARBA" id="ARBA00048696"/>
    </source>
</evidence>
<comment type="miscellaneous">
    <text evidence="12">A single active site specifically recognizes both ATP and CTP and is responsible for their addition.</text>
</comment>
<evidence type="ECO:0000256" key="3">
    <source>
        <dbReference type="ARBA" id="ARBA00022695"/>
    </source>
</evidence>
<dbReference type="GO" id="GO:0070733">
    <property type="term" value="F:AMPylase activity"/>
    <property type="evidence" value="ECO:0007669"/>
    <property type="project" value="UniProtKB-EC"/>
</dbReference>
<dbReference type="SUPFAM" id="SSF55003">
    <property type="entry name" value="PAP/Archaeal CCA-adding enzyme, C-terminal domain"/>
    <property type="match status" value="1"/>
</dbReference>
<comment type="subunit">
    <text evidence="12">Homodimer.</text>
</comment>
<accession>A0A401HQC2</accession>
<feature type="binding site" evidence="12">
    <location>
        <position position="150"/>
    </location>
    <ligand>
        <name>CTP</name>
        <dbReference type="ChEBI" id="CHEBI:37563"/>
    </ligand>
</feature>
<dbReference type="Gene3D" id="3.30.70.590">
    <property type="entry name" value="Poly(A) polymerase predicted RNA binding domain"/>
    <property type="match status" value="1"/>
</dbReference>
<dbReference type="InterPro" id="IPR015329">
    <property type="entry name" value="tRNA_NucTransf2"/>
</dbReference>
<feature type="binding site" evidence="12">
    <location>
        <position position="74"/>
    </location>
    <ligand>
        <name>Mg(2+)</name>
        <dbReference type="ChEBI" id="CHEBI:18420"/>
    </ligand>
</feature>
<proteinExistence type="inferred from homology"/>
<dbReference type="PANTHER" id="PTHR39643:SF1">
    <property type="entry name" value="CCA-ADDING ENZYME"/>
    <property type="match status" value="1"/>
</dbReference>
<keyword evidence="8 12" id="KW-0460">Magnesium</keyword>
<feature type="binding site" evidence="12">
    <location>
        <position position="171"/>
    </location>
    <ligand>
        <name>CTP</name>
        <dbReference type="ChEBI" id="CHEBI:37563"/>
    </ligand>
</feature>
<keyword evidence="9 12" id="KW-0694">RNA-binding</keyword>
<evidence type="ECO:0000259" key="14">
    <source>
        <dbReference type="Pfam" id="PF09249"/>
    </source>
</evidence>
<feature type="domain" description="tRNA nucleotidyltransferase substrate binding" evidence="14">
    <location>
        <begin position="165"/>
        <end position="285"/>
    </location>
</feature>
<evidence type="ECO:0000256" key="2">
    <source>
        <dbReference type="ARBA" id="ARBA00022694"/>
    </source>
</evidence>
<dbReference type="CDD" id="cd05400">
    <property type="entry name" value="NT_2-5OAS_ClassI-CCAase"/>
    <property type="match status" value="1"/>
</dbReference>
<evidence type="ECO:0000259" key="15">
    <source>
        <dbReference type="Pfam" id="PF21133"/>
    </source>
</evidence>
<evidence type="ECO:0000256" key="1">
    <source>
        <dbReference type="ARBA" id="ARBA00022679"/>
    </source>
</evidence>
<comment type="caution">
    <text evidence="16">The sequence shown here is derived from an EMBL/GenBank/DDBJ whole genome shotgun (WGS) entry which is preliminary data.</text>
</comment>
<feature type="binding site" evidence="12">
    <location>
        <position position="63"/>
    </location>
    <ligand>
        <name>ATP</name>
        <dbReference type="ChEBI" id="CHEBI:30616"/>
    </ligand>
</feature>
<feature type="binding site" evidence="12">
    <location>
        <position position="180"/>
    </location>
    <ligand>
        <name>ATP</name>
        <dbReference type="ChEBI" id="CHEBI:30616"/>
    </ligand>
</feature>
<dbReference type="OrthoDB" id="7378at2157"/>
<keyword evidence="6 12" id="KW-0692">RNA repair</keyword>
<feature type="binding site" evidence="12">
    <location>
        <position position="127"/>
    </location>
    <ligand>
        <name>Mg(2+)</name>
        <dbReference type="ChEBI" id="CHEBI:18420"/>
    </ligand>
</feature>
<dbReference type="PIRSF" id="PIRSF005335">
    <property type="entry name" value="CCA_arch"/>
    <property type="match status" value="1"/>
</dbReference>
<protein>
    <recommendedName>
        <fullName evidence="12">CCA-adding enzyme</fullName>
        <ecNumber evidence="12">2.7.7.72</ecNumber>
    </recommendedName>
    <alternativeName>
        <fullName evidence="12">CCA tRNA nucleotidyltransferase</fullName>
    </alternativeName>
    <alternativeName>
        <fullName evidence="12">tRNA CCA-pyrophosphorylase</fullName>
    </alternativeName>
    <alternativeName>
        <fullName evidence="12">tRNA adenylyl-/cytidylyl- transferase</fullName>
    </alternativeName>
    <alternativeName>
        <fullName evidence="12">tRNA nucleotidyltransferase</fullName>
    </alternativeName>
    <alternativeName>
        <fullName evidence="12">tRNA-NT</fullName>
    </alternativeName>
</protein>
<comment type="catalytic activity">
    <reaction evidence="12">
        <text>a tRNA precursor + 2 CTP + ATP = a tRNA with a 3' CCA end + 3 diphosphate</text>
        <dbReference type="Rhea" id="RHEA:14433"/>
        <dbReference type="Rhea" id="RHEA-COMP:10465"/>
        <dbReference type="Rhea" id="RHEA-COMP:10468"/>
        <dbReference type="ChEBI" id="CHEBI:30616"/>
        <dbReference type="ChEBI" id="CHEBI:33019"/>
        <dbReference type="ChEBI" id="CHEBI:37563"/>
        <dbReference type="ChEBI" id="CHEBI:74896"/>
        <dbReference type="ChEBI" id="CHEBI:83071"/>
        <dbReference type="EC" id="2.7.7.72"/>
    </reaction>
</comment>
<feature type="binding site" evidence="12">
    <location>
        <position position="72"/>
    </location>
    <ligand>
        <name>Mg(2+)</name>
        <dbReference type="ChEBI" id="CHEBI:18420"/>
    </ligand>
</feature>
<dbReference type="InterPro" id="IPR042090">
    <property type="entry name" value="CCA_tRNA_nucleotrans_2"/>
</dbReference>
<dbReference type="InterPro" id="IPR002934">
    <property type="entry name" value="Polymerase_NTP_transf_dom"/>
</dbReference>
<dbReference type="EMBL" id="BFAX01000003">
    <property type="protein sequence ID" value="GBF36466.1"/>
    <property type="molecule type" value="Genomic_DNA"/>
</dbReference>
<evidence type="ECO:0000256" key="7">
    <source>
        <dbReference type="ARBA" id="ARBA00022840"/>
    </source>
</evidence>
<feature type="domain" description="CCA-adding enzyme C-terminal" evidence="15">
    <location>
        <begin position="311"/>
        <end position="416"/>
    </location>
</feature>
<feature type="binding site" evidence="12">
    <location>
        <position position="60"/>
    </location>
    <ligand>
        <name>CTP</name>
        <dbReference type="ChEBI" id="CHEBI:37563"/>
    </ligand>
</feature>
<dbReference type="EC" id="2.7.7.72" evidence="12"/>
<comment type="cofactor">
    <cofactor evidence="12">
        <name>Mg(2+)</name>
        <dbReference type="ChEBI" id="CHEBI:18420"/>
    </cofactor>
</comment>
<feature type="binding site" evidence="12">
    <location>
        <position position="180"/>
    </location>
    <ligand>
        <name>CTP</name>
        <dbReference type="ChEBI" id="CHEBI:37563"/>
    </ligand>
</feature>
<dbReference type="Proteomes" id="UP000290527">
    <property type="component" value="Unassembled WGS sequence"/>
</dbReference>
<keyword evidence="4 12" id="KW-0479">Metal-binding</keyword>
<dbReference type="GO" id="GO:0000287">
    <property type="term" value="F:magnesium ion binding"/>
    <property type="evidence" value="ECO:0007669"/>
    <property type="project" value="UniProtKB-UniRule"/>
</dbReference>
<keyword evidence="2 12" id="KW-0819">tRNA processing</keyword>
<evidence type="ECO:0000256" key="5">
    <source>
        <dbReference type="ARBA" id="ARBA00022741"/>
    </source>
</evidence>
<dbReference type="GO" id="GO:0005524">
    <property type="term" value="F:ATP binding"/>
    <property type="evidence" value="ECO:0007669"/>
    <property type="project" value="UniProtKB-UniRule"/>
</dbReference>
<dbReference type="Pfam" id="PF21133">
    <property type="entry name" value="CAA_C"/>
    <property type="match status" value="1"/>
</dbReference>
<dbReference type="PANTHER" id="PTHR39643">
    <property type="entry name" value="CCA-ADDING ENZYME"/>
    <property type="match status" value="1"/>
</dbReference>
<dbReference type="Pfam" id="PF09249">
    <property type="entry name" value="tRNA_NucTransf2"/>
    <property type="match status" value="1"/>
</dbReference>
<feature type="binding site" evidence="12">
    <location>
        <position position="150"/>
    </location>
    <ligand>
        <name>ATP</name>
        <dbReference type="ChEBI" id="CHEBI:30616"/>
    </ligand>
</feature>
<dbReference type="HAMAP" id="MF_01264">
    <property type="entry name" value="CCA_arch"/>
    <property type="match status" value="1"/>
</dbReference>
<keyword evidence="17" id="KW-1185">Reference proteome</keyword>
<dbReference type="InterPro" id="IPR043519">
    <property type="entry name" value="NT_sf"/>
</dbReference>
<evidence type="ECO:0000256" key="8">
    <source>
        <dbReference type="ARBA" id="ARBA00022842"/>
    </source>
</evidence>
<sequence>MENMESISKILKDVLEDITPGKREKEELNKLSKTIIDGLYTIIQTEGLCDIVEDIVQVGSTARDTHLKNDYDIDIFIRFKRGVDREVLKETILNIGRRVIENLGGTSWIEYAEHPYVSGRIGKYDIDIVPCYKIGWNEGIISAVDRTPLHNQFVKDILKSKHLNNDIRLLKKFLKGVGIYGSDLKTKGFSGYLCELLVIHYGGFINTLKNAQKWKIGEKIVLDEIFQIYGIGRDYRFSDFDHPLVVYDPVDLKRNVAAALSKENFCRFIFYSRQFLENPSKEFFYNYHRKLTERVNSRDRGALLTLKIERDSNIVDDIIYPQMEKLQKSINKLLIENDFQILDCEIYATKDACYLSWEFLVWEFPNVKVRVGPPVFNRKVRDFVKKYPKHFIKDCRVCAYVERKYKDVYQLFEDIVSGKLKNRIKHPKYVSPVNGKVYRDIFVNRYMSIMRIK</sequence>
<gene>
    <name evidence="12" type="primary">cca</name>
    <name evidence="16" type="ORF">MHHB_P0696</name>
</gene>
<dbReference type="GO" id="GO:0000049">
    <property type="term" value="F:tRNA binding"/>
    <property type="evidence" value="ECO:0007669"/>
    <property type="project" value="UniProtKB-UniRule"/>
</dbReference>
<keyword evidence="3 12" id="KW-0548">Nucleotidyltransferase</keyword>
<dbReference type="GO" id="GO:0160016">
    <property type="term" value="F:CCACCA tRNA nucleotidyltransferase activity"/>
    <property type="evidence" value="ECO:0007669"/>
    <property type="project" value="RHEA"/>
</dbReference>
<keyword evidence="5 12" id="KW-0547">Nucleotide-binding</keyword>
<evidence type="ECO:0000256" key="10">
    <source>
        <dbReference type="ARBA" id="ARBA00047518"/>
    </source>
</evidence>
<keyword evidence="7 12" id="KW-0067">ATP-binding</keyword>
<dbReference type="SUPFAM" id="SSF81301">
    <property type="entry name" value="Nucleotidyltransferase"/>
    <property type="match status" value="1"/>
</dbReference>
<feature type="binding site" evidence="12">
    <location>
        <position position="171"/>
    </location>
    <ligand>
        <name>ATP</name>
        <dbReference type="ChEBI" id="CHEBI:30616"/>
    </ligand>
</feature>
<organism evidence="16 17">
    <name type="scientific">Methanofervidicoccus abyssi</name>
    <dbReference type="NCBI Taxonomy" id="2082189"/>
    <lineage>
        <taxon>Archaea</taxon>
        <taxon>Methanobacteriati</taxon>
        <taxon>Methanobacteriota</taxon>
        <taxon>Methanomada group</taxon>
        <taxon>Methanococci</taxon>
        <taxon>Methanococcales</taxon>
        <taxon>Methanofervidicoccus</taxon>
    </lineage>
</organism>
<keyword evidence="1 12" id="KW-0808">Transferase</keyword>
<name>A0A401HQC2_9EURY</name>
<dbReference type="InterPro" id="IPR006116">
    <property type="entry name" value="NT_2-5OAS_ClassI-CCAase"/>
</dbReference>
<comment type="catalytic activity">
    <reaction evidence="12">
        <text>a tRNA with a 3' CCA end + 2 CTP + ATP = a tRNA with a 3' CCACCA end + 3 diphosphate</text>
        <dbReference type="Rhea" id="RHEA:76235"/>
        <dbReference type="Rhea" id="RHEA-COMP:10468"/>
        <dbReference type="Rhea" id="RHEA-COMP:18655"/>
        <dbReference type="ChEBI" id="CHEBI:30616"/>
        <dbReference type="ChEBI" id="CHEBI:33019"/>
        <dbReference type="ChEBI" id="CHEBI:37563"/>
        <dbReference type="ChEBI" id="CHEBI:83071"/>
        <dbReference type="ChEBI" id="CHEBI:195187"/>
    </reaction>
</comment>
<comment type="catalytic activity">
    <reaction evidence="11">
        <text>L-tyrosyl-[protein] + ATP = O-(5'-adenylyl)-L-tyrosyl-[protein] + diphosphate</text>
        <dbReference type="Rhea" id="RHEA:54288"/>
        <dbReference type="Rhea" id="RHEA-COMP:10136"/>
        <dbReference type="Rhea" id="RHEA-COMP:13846"/>
        <dbReference type="ChEBI" id="CHEBI:30616"/>
        <dbReference type="ChEBI" id="CHEBI:33019"/>
        <dbReference type="ChEBI" id="CHEBI:46858"/>
        <dbReference type="ChEBI" id="CHEBI:83624"/>
        <dbReference type="EC" id="2.7.7.108"/>
    </reaction>
</comment>
<comment type="similarity">
    <text evidence="12">Belongs to the tRNA nucleotidyltransferase/poly(A) polymerase family. Archaeal CCA-adding enzyme subfamily.</text>
</comment>
<dbReference type="InterPro" id="IPR048833">
    <property type="entry name" value="CAA_C"/>
</dbReference>
<evidence type="ECO:0000256" key="6">
    <source>
        <dbReference type="ARBA" id="ARBA00022800"/>
    </source>
</evidence>
<evidence type="ECO:0000256" key="9">
    <source>
        <dbReference type="ARBA" id="ARBA00022884"/>
    </source>
</evidence>
<dbReference type="GO" id="GO:0001680">
    <property type="term" value="P:tRNA 3'-terminal CCA addition"/>
    <property type="evidence" value="ECO:0007669"/>
    <property type="project" value="UniProtKB-UniRule"/>
</dbReference>
<evidence type="ECO:0000313" key="17">
    <source>
        <dbReference type="Proteomes" id="UP000290527"/>
    </source>
</evidence>
<reference evidence="16 17" key="1">
    <citation type="journal article" date="2019" name="Int. J. Syst. Evol. Microbiol.">
        <title>Methanofervidicoccus abyssi gen. nov., sp. nov., a hydrogenotrophic methanogen, isolated from a hydrothermal vent chimney in the Mid-Cayman Spreading Center, the Caribbean Sea.</title>
        <authorList>
            <person name="Sakai S."/>
            <person name="Takaki Y."/>
            <person name="Miyazaki M."/>
            <person name="Ogawara M."/>
            <person name="Yanagawa K."/>
            <person name="Miyazaki J."/>
            <person name="Takai K."/>
        </authorList>
    </citation>
    <scope>NUCLEOTIDE SEQUENCE [LARGE SCALE GENOMIC DNA]</scope>
    <source>
        <strain evidence="16 17">HHB</strain>
    </source>
</reference>
<evidence type="ECO:0000256" key="12">
    <source>
        <dbReference type="HAMAP-Rule" id="MF_01264"/>
    </source>
</evidence>
<dbReference type="Pfam" id="PF01909">
    <property type="entry name" value="NTP_transf_2"/>
    <property type="match status" value="1"/>
</dbReference>
<feature type="binding site" evidence="12">
    <location>
        <position position="60"/>
    </location>
    <ligand>
        <name>ATP</name>
        <dbReference type="ChEBI" id="CHEBI:30616"/>
    </ligand>
</feature>
<evidence type="ECO:0000313" key="16">
    <source>
        <dbReference type="EMBL" id="GBF36466.1"/>
    </source>
</evidence>
<dbReference type="NCBIfam" id="TIGR03671">
    <property type="entry name" value="cca_archaeal"/>
    <property type="match status" value="1"/>
</dbReference>
<evidence type="ECO:0000256" key="4">
    <source>
        <dbReference type="ARBA" id="ARBA00022723"/>
    </source>
</evidence>
<dbReference type="InterPro" id="IPR011068">
    <property type="entry name" value="NuclTrfase_I-like_C"/>
</dbReference>
<dbReference type="GO" id="GO:0004810">
    <property type="term" value="F:CCA tRNA nucleotidyltransferase activity"/>
    <property type="evidence" value="ECO:0007669"/>
    <property type="project" value="UniProtKB-UniRule"/>
</dbReference>
<dbReference type="AlphaFoldDB" id="A0A401HQC2"/>
<evidence type="ECO:0000259" key="13">
    <source>
        <dbReference type="Pfam" id="PF01909"/>
    </source>
</evidence>
<dbReference type="InterPro" id="IPR008229">
    <property type="entry name" value="CCA-adding_arc"/>
</dbReference>
<dbReference type="GO" id="GO:0042245">
    <property type="term" value="P:RNA repair"/>
    <property type="evidence" value="ECO:0007669"/>
    <property type="project" value="UniProtKB-KW"/>
</dbReference>
<dbReference type="RefSeq" id="WP_131007240.1">
    <property type="nucleotide sequence ID" value="NZ_BFAX01000003.1"/>
</dbReference>
<dbReference type="SUPFAM" id="SSF81631">
    <property type="entry name" value="PAP/OAS1 substrate-binding domain"/>
    <property type="match status" value="1"/>
</dbReference>
<comment type="function">
    <text evidence="12">Catalyzes the addition and repair of the essential 3'-terminal CCA sequence in tRNAs without using a nucleic acid template. Adds these three nucleotides in the order of C, C, and A to the tRNA nucleotide-73, using CTP and ATP as substrates and producing inorganic pyrophosphate. tRNA 3'-terminal CCA addition is required both for tRNA processing and repair. Also involved in tRNA surveillance by mediating tandem CCA addition to generate a CCACCA at the 3' terminus of unstable tRNAs. While stable tRNAs receive only 3'-terminal CCA, unstable tRNAs are marked with CCACCA and rapidly degraded.</text>
</comment>
<dbReference type="Gene3D" id="1.10.1410.30">
    <property type="entry name" value="CCA tRNA nucleotidyltransferase, domain 2"/>
    <property type="match status" value="1"/>
</dbReference>
<feature type="domain" description="Polymerase nucleotidyl transferase" evidence="13">
    <location>
        <begin position="48"/>
        <end position="150"/>
    </location>
</feature>
<feature type="binding site" evidence="12">
    <location>
        <position position="63"/>
    </location>
    <ligand>
        <name>CTP</name>
        <dbReference type="ChEBI" id="CHEBI:37563"/>
    </ligand>
</feature>
<dbReference type="Gene3D" id="3.30.460.10">
    <property type="entry name" value="Beta Polymerase, domain 2"/>
    <property type="match status" value="1"/>
</dbReference>